<gene>
    <name evidence="1" type="ORF">G8759_06140</name>
</gene>
<dbReference type="KEGG" id="spib:G8759_06140"/>
<sequence length="163" mass="18638">MKAIHRQFVRLGFGTLLSLLPACHHPVDPYSLYAGSYGYWEWVNTTTPHSIITPQSLGYTQQMVRLTDLDPNGEHSLSYVAFYKNDTLQSKFKETAKQSYFGDNVRSTVTVEYDSLGYLKWYIDPNSTLLKISHIQNPYAIGADTVVSTYRIDPTLKYKVYPP</sequence>
<dbReference type="AlphaFoldDB" id="A0A6G9AID8"/>
<evidence type="ECO:0000313" key="1">
    <source>
        <dbReference type="EMBL" id="QIP12237.1"/>
    </source>
</evidence>
<organism evidence="1 2">
    <name type="scientific">Spirosoma aureum</name>
    <dbReference type="NCBI Taxonomy" id="2692134"/>
    <lineage>
        <taxon>Bacteria</taxon>
        <taxon>Pseudomonadati</taxon>
        <taxon>Bacteroidota</taxon>
        <taxon>Cytophagia</taxon>
        <taxon>Cytophagales</taxon>
        <taxon>Cytophagaceae</taxon>
        <taxon>Spirosoma</taxon>
    </lineage>
</organism>
<keyword evidence="2" id="KW-1185">Reference proteome</keyword>
<reference evidence="1 2" key="1">
    <citation type="submission" date="2020-03" db="EMBL/GenBank/DDBJ databases">
        <authorList>
            <person name="Kim M.K."/>
        </authorList>
    </citation>
    <scope>NUCLEOTIDE SEQUENCE [LARGE SCALE GENOMIC DNA]</scope>
    <source>
        <strain evidence="1 2">BT328</strain>
    </source>
</reference>
<proteinExistence type="predicted"/>
<name>A0A6G9AID8_9BACT</name>
<dbReference type="EMBL" id="CP050063">
    <property type="protein sequence ID" value="QIP12237.1"/>
    <property type="molecule type" value="Genomic_DNA"/>
</dbReference>
<evidence type="ECO:0000313" key="2">
    <source>
        <dbReference type="Proteomes" id="UP000501802"/>
    </source>
</evidence>
<accession>A0A6G9AID8</accession>
<protein>
    <submittedName>
        <fullName evidence="1">Uncharacterized protein</fullName>
    </submittedName>
</protein>
<dbReference type="RefSeq" id="WP_167206175.1">
    <property type="nucleotide sequence ID" value="NZ_CP050063.1"/>
</dbReference>
<dbReference type="Proteomes" id="UP000501802">
    <property type="component" value="Chromosome"/>
</dbReference>